<feature type="transmembrane region" description="Helical" evidence="9">
    <location>
        <begin position="190"/>
        <end position="210"/>
    </location>
</feature>
<evidence type="ECO:0000256" key="9">
    <source>
        <dbReference type="SAM" id="Phobius"/>
    </source>
</evidence>
<evidence type="ECO:0000313" key="11">
    <source>
        <dbReference type="Proteomes" id="UP001631993"/>
    </source>
</evidence>
<dbReference type="Gene3D" id="1.20.120.1780">
    <property type="entry name" value="UbiA prenyltransferase"/>
    <property type="match status" value="1"/>
</dbReference>
<dbReference type="Gene3D" id="1.10.357.140">
    <property type="entry name" value="UbiA prenyltransferase"/>
    <property type="match status" value="1"/>
</dbReference>
<feature type="transmembrane region" description="Helical" evidence="9">
    <location>
        <begin position="248"/>
        <end position="270"/>
    </location>
</feature>
<evidence type="ECO:0000256" key="3">
    <source>
        <dbReference type="ARBA" id="ARBA00022428"/>
    </source>
</evidence>
<sequence length="367" mass="39145">MTLAAYDGHALQPAWYAWLLLWAWCTHLGVHYCNEYFDLAADRLNTDHTEWTGGSRVLVRGLVRPETSLATAFVLLFTGALMASVVPNTAARLAMLVLMALAWFYTAPPFRLNYHALGEVTTAATLYGLCPVICYMVQADTVSVTMAAVVGPISAFQVLRQSLMNLSDLEGDRRAGKHTMALILGPRNTIRAYCFGQVAVYTCVVLLGVWEVLPPTVAVAVLLSCVIPAWVARQLLSDAMADPPRANQVTFLASMQMPAAVMAAMSGLVIDANIHDRELGAGTWVYALTLLIALAWAAGLAARTSPCAPAPRPVARTRSAGSNSRSHAPEQPSGSSSGSPHPAGVLPGRMRSSRSEGVAAVVPSLQC</sequence>
<feature type="transmembrane region" description="Helical" evidence="9">
    <location>
        <begin position="68"/>
        <end position="86"/>
    </location>
</feature>
<dbReference type="InterPro" id="IPR026046">
    <property type="entry name" value="UBIAD1"/>
</dbReference>
<protein>
    <submittedName>
        <fullName evidence="10">Prenyltransferase</fullName>
    </submittedName>
</protein>
<dbReference type="InterPro" id="IPR000537">
    <property type="entry name" value="UbiA_prenyltransferase"/>
</dbReference>
<gene>
    <name evidence="10" type="ORF">ACKI1S_23110</name>
</gene>
<evidence type="ECO:0000256" key="1">
    <source>
        <dbReference type="ARBA" id="ARBA00004141"/>
    </source>
</evidence>
<evidence type="ECO:0000256" key="5">
    <source>
        <dbReference type="ARBA" id="ARBA00022692"/>
    </source>
</evidence>
<name>A0ABW9IKL1_STRGJ</name>
<evidence type="ECO:0000256" key="8">
    <source>
        <dbReference type="SAM" id="MobiDB-lite"/>
    </source>
</evidence>
<dbReference type="CDD" id="cd13962">
    <property type="entry name" value="PT_UbiA_UBIAD1"/>
    <property type="match status" value="1"/>
</dbReference>
<feature type="region of interest" description="Disordered" evidence="8">
    <location>
        <begin position="304"/>
        <end position="367"/>
    </location>
</feature>
<keyword evidence="4" id="KW-0808">Transferase</keyword>
<reference evidence="10 11" key="1">
    <citation type="submission" date="2024-12" db="EMBL/GenBank/DDBJ databases">
        <title>Forecasting of Potato common scab and diversities of Pathogenic streptomyces spp. in china.</title>
        <authorList>
            <person name="Handique U."/>
            <person name="Wu J."/>
        </authorList>
    </citation>
    <scope>NUCLEOTIDE SEQUENCE [LARGE SCALE GENOMIC DNA]</scope>
    <source>
        <strain evidence="10 11">ZRIMU1585</strain>
    </source>
</reference>
<comment type="subcellular location">
    <subcellularLocation>
        <location evidence="1">Membrane</location>
        <topology evidence="1">Multi-pass membrane protein</topology>
    </subcellularLocation>
</comment>
<accession>A0ABW9IKL1</accession>
<dbReference type="Pfam" id="PF01040">
    <property type="entry name" value="UbiA"/>
    <property type="match status" value="1"/>
</dbReference>
<keyword evidence="5 9" id="KW-0812">Transmembrane</keyword>
<dbReference type="PANTHER" id="PTHR13929:SF0">
    <property type="entry name" value="UBIA PRENYLTRANSFERASE DOMAIN-CONTAINING PROTEIN 1"/>
    <property type="match status" value="1"/>
</dbReference>
<organism evidence="10 11">
    <name type="scientific">Streptomyces galilaeus</name>
    <dbReference type="NCBI Taxonomy" id="33899"/>
    <lineage>
        <taxon>Bacteria</taxon>
        <taxon>Bacillati</taxon>
        <taxon>Actinomycetota</taxon>
        <taxon>Actinomycetes</taxon>
        <taxon>Kitasatosporales</taxon>
        <taxon>Streptomycetaceae</taxon>
        <taxon>Streptomyces</taxon>
    </lineage>
</organism>
<evidence type="ECO:0000256" key="7">
    <source>
        <dbReference type="ARBA" id="ARBA00023136"/>
    </source>
</evidence>
<comment type="pathway">
    <text evidence="2">Quinol/quinone metabolism; menaquinone biosynthesis.</text>
</comment>
<keyword evidence="11" id="KW-1185">Reference proteome</keyword>
<feature type="transmembrane region" description="Helical" evidence="9">
    <location>
        <begin position="116"/>
        <end position="137"/>
    </location>
</feature>
<feature type="transmembrane region" description="Helical" evidence="9">
    <location>
        <begin position="282"/>
        <end position="302"/>
    </location>
</feature>
<evidence type="ECO:0000256" key="4">
    <source>
        <dbReference type="ARBA" id="ARBA00022679"/>
    </source>
</evidence>
<dbReference type="InterPro" id="IPR044878">
    <property type="entry name" value="UbiA_sf"/>
</dbReference>
<proteinExistence type="predicted"/>
<dbReference type="PANTHER" id="PTHR13929">
    <property type="entry name" value="1,4-DIHYDROXY-2-NAPHTHOATE OCTAPRENYLTRANSFERASE"/>
    <property type="match status" value="1"/>
</dbReference>
<dbReference type="Proteomes" id="UP001631993">
    <property type="component" value="Unassembled WGS sequence"/>
</dbReference>
<keyword evidence="6 9" id="KW-1133">Transmembrane helix</keyword>
<evidence type="ECO:0000256" key="2">
    <source>
        <dbReference type="ARBA" id="ARBA00004863"/>
    </source>
</evidence>
<keyword evidence="3" id="KW-0474">Menaquinone biosynthesis</keyword>
<feature type="transmembrane region" description="Helical" evidence="9">
    <location>
        <begin position="216"/>
        <end position="236"/>
    </location>
</feature>
<evidence type="ECO:0000313" key="10">
    <source>
        <dbReference type="EMBL" id="MFM9649025.1"/>
    </source>
</evidence>
<keyword evidence="7 9" id="KW-0472">Membrane</keyword>
<comment type="caution">
    <text evidence="10">The sequence shown here is derived from an EMBL/GenBank/DDBJ whole genome shotgun (WGS) entry which is preliminary data.</text>
</comment>
<dbReference type="RefSeq" id="WP_369277366.1">
    <property type="nucleotide sequence ID" value="NZ_JBJVMZ010000003.1"/>
</dbReference>
<evidence type="ECO:0000256" key="6">
    <source>
        <dbReference type="ARBA" id="ARBA00022989"/>
    </source>
</evidence>
<dbReference type="EMBL" id="JBJVNE010000011">
    <property type="protein sequence ID" value="MFM9649025.1"/>
    <property type="molecule type" value="Genomic_DNA"/>
</dbReference>